<name>A0A6C0ILZ3_9ZZZZ</name>
<sequence>MTLFNKIPKVFKVFKCISFKIFIASFLIGLLFLYLMGPQNKKVYVYPSPQTIDRAIFQDKAEQCFLYKEENVDCPTNKKDISVIPVQ</sequence>
<protein>
    <submittedName>
        <fullName evidence="2">Uncharacterized protein</fullName>
    </submittedName>
</protein>
<evidence type="ECO:0000256" key="1">
    <source>
        <dbReference type="SAM" id="Phobius"/>
    </source>
</evidence>
<keyword evidence="1" id="KW-1133">Transmembrane helix</keyword>
<proteinExistence type="predicted"/>
<reference evidence="2" key="1">
    <citation type="journal article" date="2020" name="Nature">
        <title>Giant virus diversity and host interactions through global metagenomics.</title>
        <authorList>
            <person name="Schulz F."/>
            <person name="Roux S."/>
            <person name="Paez-Espino D."/>
            <person name="Jungbluth S."/>
            <person name="Walsh D.A."/>
            <person name="Denef V.J."/>
            <person name="McMahon K.D."/>
            <person name="Konstantinidis K.T."/>
            <person name="Eloe-Fadrosh E.A."/>
            <person name="Kyrpides N.C."/>
            <person name="Woyke T."/>
        </authorList>
    </citation>
    <scope>NUCLEOTIDE SEQUENCE</scope>
    <source>
        <strain evidence="2">GVMAG-M-3300024258-14</strain>
    </source>
</reference>
<evidence type="ECO:0000313" key="2">
    <source>
        <dbReference type="EMBL" id="QHT94002.1"/>
    </source>
</evidence>
<accession>A0A6C0ILZ3</accession>
<feature type="transmembrane region" description="Helical" evidence="1">
    <location>
        <begin position="17"/>
        <end position="36"/>
    </location>
</feature>
<dbReference type="AlphaFoldDB" id="A0A6C0ILZ3"/>
<keyword evidence="1" id="KW-0812">Transmembrane</keyword>
<organism evidence="2">
    <name type="scientific">viral metagenome</name>
    <dbReference type="NCBI Taxonomy" id="1070528"/>
    <lineage>
        <taxon>unclassified sequences</taxon>
        <taxon>metagenomes</taxon>
        <taxon>organismal metagenomes</taxon>
    </lineage>
</organism>
<keyword evidence="1" id="KW-0472">Membrane</keyword>
<dbReference type="EMBL" id="MN740212">
    <property type="protein sequence ID" value="QHT94002.1"/>
    <property type="molecule type" value="Genomic_DNA"/>
</dbReference>